<keyword evidence="2" id="KW-1185">Reference proteome</keyword>
<dbReference type="InterPro" id="IPR003749">
    <property type="entry name" value="ThiS/MoaD-like"/>
</dbReference>
<evidence type="ECO:0008006" key="3">
    <source>
        <dbReference type="Google" id="ProtNLM"/>
    </source>
</evidence>
<sequence length="59" mass="6520">MDDNATVANVRALLLEREPRLQPVMDRSVSALNRRYVSPETLLHEGDELVFIPPTGGGC</sequence>
<dbReference type="InterPro" id="IPR016155">
    <property type="entry name" value="Mopterin_synth/thiamin_S_b"/>
</dbReference>
<evidence type="ECO:0000313" key="2">
    <source>
        <dbReference type="Proteomes" id="UP001344906"/>
    </source>
</evidence>
<dbReference type="SUPFAM" id="SSF54285">
    <property type="entry name" value="MoaD/ThiS"/>
    <property type="match status" value="1"/>
</dbReference>
<dbReference type="Pfam" id="PF02597">
    <property type="entry name" value="ThiS"/>
    <property type="match status" value="1"/>
</dbReference>
<dbReference type="CDD" id="cd00754">
    <property type="entry name" value="Ubl_MoaD"/>
    <property type="match status" value="1"/>
</dbReference>
<comment type="caution">
    <text evidence="1">The sequence shown here is derived from an EMBL/GenBank/DDBJ whole genome shotgun (WGS) entry which is preliminary data.</text>
</comment>
<dbReference type="EMBL" id="BSRI01000002">
    <property type="protein sequence ID" value="GLV59523.1"/>
    <property type="molecule type" value="Genomic_DNA"/>
</dbReference>
<reference evidence="1 2" key="1">
    <citation type="submission" date="2023-02" db="EMBL/GenBank/DDBJ databases">
        <title>Dictyobacter halimunensis sp. nov., a new member of the class Ktedonobacteria from forest soil in a geothermal area.</title>
        <authorList>
            <person name="Rachmania M.K."/>
            <person name="Ningsih F."/>
            <person name="Sakai Y."/>
            <person name="Yabe S."/>
            <person name="Yokota A."/>
            <person name="Sjamsuridzal W."/>
        </authorList>
    </citation>
    <scope>NUCLEOTIDE SEQUENCE [LARGE SCALE GENOMIC DNA]</scope>
    <source>
        <strain evidence="1 2">S3.2.2.5</strain>
    </source>
</reference>
<dbReference type="Proteomes" id="UP001344906">
    <property type="component" value="Unassembled WGS sequence"/>
</dbReference>
<protein>
    <recommendedName>
        <fullName evidence="3">Molybdopterin synthase sulfur carrier subunit</fullName>
    </recommendedName>
</protein>
<dbReference type="InterPro" id="IPR012675">
    <property type="entry name" value="Beta-grasp_dom_sf"/>
</dbReference>
<proteinExistence type="predicted"/>
<organism evidence="1 2">
    <name type="scientific">Dictyobacter halimunensis</name>
    <dbReference type="NCBI Taxonomy" id="3026934"/>
    <lineage>
        <taxon>Bacteria</taxon>
        <taxon>Bacillati</taxon>
        <taxon>Chloroflexota</taxon>
        <taxon>Ktedonobacteria</taxon>
        <taxon>Ktedonobacterales</taxon>
        <taxon>Dictyobacteraceae</taxon>
        <taxon>Dictyobacter</taxon>
    </lineage>
</organism>
<gene>
    <name evidence="1" type="ORF">KDH_63490</name>
</gene>
<dbReference type="Gene3D" id="3.10.20.30">
    <property type="match status" value="1"/>
</dbReference>
<evidence type="ECO:0000313" key="1">
    <source>
        <dbReference type="EMBL" id="GLV59523.1"/>
    </source>
</evidence>
<name>A0ABQ6G0G2_9CHLR</name>
<accession>A0ABQ6G0G2</accession>